<accession>A0ABR4MMD5</accession>
<reference evidence="2 3" key="1">
    <citation type="submission" date="2020-05" db="EMBL/GenBank/DDBJ databases">
        <title>Ceratocystis lukuohia genome.</title>
        <authorList>
            <person name="Harrington T.C."/>
            <person name="Kim K."/>
            <person name="Mayers C.G."/>
        </authorList>
    </citation>
    <scope>NUCLEOTIDE SEQUENCE [LARGE SCALE GENOMIC DNA]</scope>
    <source>
        <strain evidence="2 3">C4212</strain>
    </source>
</reference>
<proteinExistence type="predicted"/>
<evidence type="ECO:0000313" key="2">
    <source>
        <dbReference type="EMBL" id="KAL2889438.1"/>
    </source>
</evidence>
<keyword evidence="1" id="KW-0732">Signal</keyword>
<sequence length="197" mass="22298">MWFSSFLQLGFVAAMFYSPVTATDRPVQHVSDLKLEFSDSPQGWRLFDGPGEFSASVSVSALEKSMTISQMSNDENLVDSDEALLSIWEHDSGLDAGELRHVKFNNIDLDSDVEVLDEAFEKFGYDPRKPNNYNIPAIAVQKSNTVWDSLRTTSFGQDTIKMSTRYRGTKNLYIQSFDIGRAGRDERWARVNFAAKM</sequence>
<dbReference type="RefSeq" id="XP_070860618.1">
    <property type="nucleotide sequence ID" value="XM_071000531.1"/>
</dbReference>
<name>A0ABR4MMD5_9PEZI</name>
<dbReference type="EMBL" id="JABSNW010000003">
    <property type="protein sequence ID" value="KAL2889438.1"/>
    <property type="molecule type" value="Genomic_DNA"/>
</dbReference>
<keyword evidence="3" id="KW-1185">Reference proteome</keyword>
<evidence type="ECO:0000313" key="3">
    <source>
        <dbReference type="Proteomes" id="UP001610728"/>
    </source>
</evidence>
<organism evidence="2 3">
    <name type="scientific">Ceratocystis lukuohia</name>
    <dbReference type="NCBI Taxonomy" id="2019550"/>
    <lineage>
        <taxon>Eukaryota</taxon>
        <taxon>Fungi</taxon>
        <taxon>Dikarya</taxon>
        <taxon>Ascomycota</taxon>
        <taxon>Pezizomycotina</taxon>
        <taxon>Sordariomycetes</taxon>
        <taxon>Hypocreomycetidae</taxon>
        <taxon>Microascales</taxon>
        <taxon>Ceratocystidaceae</taxon>
        <taxon>Ceratocystis</taxon>
    </lineage>
</organism>
<dbReference type="Proteomes" id="UP001610728">
    <property type="component" value="Unassembled WGS sequence"/>
</dbReference>
<dbReference type="GeneID" id="98117756"/>
<feature type="chain" id="PRO_5045163476" evidence="1">
    <location>
        <begin position="23"/>
        <end position="197"/>
    </location>
</feature>
<feature type="signal peptide" evidence="1">
    <location>
        <begin position="1"/>
        <end position="22"/>
    </location>
</feature>
<comment type="caution">
    <text evidence="2">The sequence shown here is derived from an EMBL/GenBank/DDBJ whole genome shotgun (WGS) entry which is preliminary data.</text>
</comment>
<gene>
    <name evidence="2" type="ORF">HOO65_030939</name>
</gene>
<protein>
    <submittedName>
        <fullName evidence="2">Uncharacterized protein</fullName>
    </submittedName>
</protein>
<evidence type="ECO:0000256" key="1">
    <source>
        <dbReference type="SAM" id="SignalP"/>
    </source>
</evidence>